<gene>
    <name evidence="1" type="ORF">DPMN_150634</name>
</gene>
<sequence>MNPGWDIVTNQRTYRLLLRVTDSCLEHSHKSVLVQTLLLRMTPVWNIVTNQCKYRLSYCE</sequence>
<evidence type="ECO:0000313" key="1">
    <source>
        <dbReference type="EMBL" id="KAH3797059.1"/>
    </source>
</evidence>
<comment type="caution">
    <text evidence="1">The sequence shown here is derived from an EMBL/GenBank/DDBJ whole genome shotgun (WGS) entry which is preliminary data.</text>
</comment>
<evidence type="ECO:0000313" key="2">
    <source>
        <dbReference type="Proteomes" id="UP000828390"/>
    </source>
</evidence>
<protein>
    <submittedName>
        <fullName evidence="1">Uncharacterized protein</fullName>
    </submittedName>
</protein>
<accession>A0A9D4J5S9</accession>
<reference evidence="1" key="1">
    <citation type="journal article" date="2019" name="bioRxiv">
        <title>The Genome of the Zebra Mussel, Dreissena polymorpha: A Resource for Invasive Species Research.</title>
        <authorList>
            <person name="McCartney M.A."/>
            <person name="Auch B."/>
            <person name="Kono T."/>
            <person name="Mallez S."/>
            <person name="Zhang Y."/>
            <person name="Obille A."/>
            <person name="Becker A."/>
            <person name="Abrahante J.E."/>
            <person name="Garbe J."/>
            <person name="Badalamenti J.P."/>
            <person name="Herman A."/>
            <person name="Mangelson H."/>
            <person name="Liachko I."/>
            <person name="Sullivan S."/>
            <person name="Sone E.D."/>
            <person name="Koren S."/>
            <person name="Silverstein K.A.T."/>
            <person name="Beckman K.B."/>
            <person name="Gohl D.M."/>
        </authorList>
    </citation>
    <scope>NUCLEOTIDE SEQUENCE</scope>
    <source>
        <strain evidence="1">Duluth1</strain>
        <tissue evidence="1">Whole animal</tissue>
    </source>
</reference>
<keyword evidence="2" id="KW-1185">Reference proteome</keyword>
<dbReference type="EMBL" id="JAIWYP010000007">
    <property type="protein sequence ID" value="KAH3797059.1"/>
    <property type="molecule type" value="Genomic_DNA"/>
</dbReference>
<dbReference type="AlphaFoldDB" id="A0A9D4J5S9"/>
<organism evidence="1 2">
    <name type="scientific">Dreissena polymorpha</name>
    <name type="common">Zebra mussel</name>
    <name type="synonym">Mytilus polymorpha</name>
    <dbReference type="NCBI Taxonomy" id="45954"/>
    <lineage>
        <taxon>Eukaryota</taxon>
        <taxon>Metazoa</taxon>
        <taxon>Spiralia</taxon>
        <taxon>Lophotrochozoa</taxon>
        <taxon>Mollusca</taxon>
        <taxon>Bivalvia</taxon>
        <taxon>Autobranchia</taxon>
        <taxon>Heteroconchia</taxon>
        <taxon>Euheterodonta</taxon>
        <taxon>Imparidentia</taxon>
        <taxon>Neoheterodontei</taxon>
        <taxon>Myida</taxon>
        <taxon>Dreissenoidea</taxon>
        <taxon>Dreissenidae</taxon>
        <taxon>Dreissena</taxon>
    </lineage>
</organism>
<reference evidence="1" key="2">
    <citation type="submission" date="2020-11" db="EMBL/GenBank/DDBJ databases">
        <authorList>
            <person name="McCartney M.A."/>
            <person name="Auch B."/>
            <person name="Kono T."/>
            <person name="Mallez S."/>
            <person name="Becker A."/>
            <person name="Gohl D.M."/>
            <person name="Silverstein K.A.T."/>
            <person name="Koren S."/>
            <person name="Bechman K.B."/>
            <person name="Herman A."/>
            <person name="Abrahante J.E."/>
            <person name="Garbe J."/>
        </authorList>
    </citation>
    <scope>NUCLEOTIDE SEQUENCE</scope>
    <source>
        <strain evidence="1">Duluth1</strain>
        <tissue evidence="1">Whole animal</tissue>
    </source>
</reference>
<proteinExistence type="predicted"/>
<dbReference type="Proteomes" id="UP000828390">
    <property type="component" value="Unassembled WGS sequence"/>
</dbReference>
<name>A0A9D4J5S9_DREPO</name>